<keyword evidence="3" id="KW-1003">Cell membrane</keyword>
<evidence type="ECO:0000256" key="17">
    <source>
        <dbReference type="SAM" id="Phobius"/>
    </source>
</evidence>
<evidence type="ECO:0000256" key="2">
    <source>
        <dbReference type="ARBA" id="ARBA00011902"/>
    </source>
</evidence>
<keyword evidence="7" id="KW-0547">Nucleotide-binding</keyword>
<evidence type="ECO:0000256" key="13">
    <source>
        <dbReference type="ARBA" id="ARBA00023157"/>
    </source>
</evidence>
<dbReference type="Pfam" id="PF12810">
    <property type="entry name" value="ALK_LTK_GRD"/>
    <property type="match status" value="1"/>
</dbReference>
<comment type="caution">
    <text evidence="19">The sequence shown here is derived from an EMBL/GenBank/DDBJ whole genome shotgun (WGS) entry which is preliminary data.</text>
</comment>
<feature type="domain" description="ALK/LTK-like glycine-rich" evidence="18">
    <location>
        <begin position="189"/>
        <end position="470"/>
    </location>
</feature>
<gene>
    <name evidence="19" type="ORF">IAD49_01315</name>
</gene>
<comment type="subcellular location">
    <subcellularLocation>
        <location evidence="1">Cell membrane</location>
        <topology evidence="1">Single-pass type I membrane protein</topology>
    </subcellularLocation>
</comment>
<reference evidence="19" key="1">
    <citation type="submission" date="2020-10" db="EMBL/GenBank/DDBJ databases">
        <authorList>
            <person name="Gilroy R."/>
        </authorList>
    </citation>
    <scope>NUCLEOTIDE SEQUENCE</scope>
    <source>
        <strain evidence="19">CHK197-8231</strain>
    </source>
</reference>
<keyword evidence="13" id="KW-1015">Disulfide bond</keyword>
<evidence type="ECO:0000256" key="3">
    <source>
        <dbReference type="ARBA" id="ARBA00022475"/>
    </source>
</evidence>
<keyword evidence="8" id="KW-0418">Kinase</keyword>
<keyword evidence="15" id="KW-0325">Glycoprotein</keyword>
<keyword evidence="5 17" id="KW-0812">Transmembrane</keyword>
<accession>A0A9D1HTB7</accession>
<evidence type="ECO:0000256" key="14">
    <source>
        <dbReference type="ARBA" id="ARBA00023170"/>
    </source>
</evidence>
<evidence type="ECO:0000256" key="11">
    <source>
        <dbReference type="ARBA" id="ARBA00023136"/>
    </source>
</evidence>
<evidence type="ECO:0000256" key="8">
    <source>
        <dbReference type="ARBA" id="ARBA00022777"/>
    </source>
</evidence>
<dbReference type="EMBL" id="DVML01000008">
    <property type="protein sequence ID" value="HIU22198.1"/>
    <property type="molecule type" value="Genomic_DNA"/>
</dbReference>
<evidence type="ECO:0000256" key="12">
    <source>
        <dbReference type="ARBA" id="ARBA00023137"/>
    </source>
</evidence>
<keyword evidence="12" id="KW-0829">Tyrosine-protein kinase</keyword>
<keyword evidence="4" id="KW-0808">Transferase</keyword>
<dbReference type="GO" id="GO:0005886">
    <property type="term" value="C:plasma membrane"/>
    <property type="evidence" value="ECO:0007669"/>
    <property type="project" value="UniProtKB-SubCell"/>
</dbReference>
<evidence type="ECO:0000256" key="1">
    <source>
        <dbReference type="ARBA" id="ARBA00004251"/>
    </source>
</evidence>
<dbReference type="EC" id="2.7.10.1" evidence="2"/>
<keyword evidence="6" id="KW-0732">Signal</keyword>
<evidence type="ECO:0000256" key="10">
    <source>
        <dbReference type="ARBA" id="ARBA00022989"/>
    </source>
</evidence>
<protein>
    <recommendedName>
        <fullName evidence="2">receptor protein-tyrosine kinase</fullName>
        <ecNumber evidence="2">2.7.10.1</ecNumber>
    </recommendedName>
</protein>
<evidence type="ECO:0000256" key="7">
    <source>
        <dbReference type="ARBA" id="ARBA00022741"/>
    </source>
</evidence>
<keyword evidence="11 17" id="KW-0472">Membrane</keyword>
<feature type="compositionally biased region" description="Polar residues" evidence="16">
    <location>
        <begin position="314"/>
        <end position="327"/>
    </location>
</feature>
<evidence type="ECO:0000259" key="18">
    <source>
        <dbReference type="Pfam" id="PF12810"/>
    </source>
</evidence>
<evidence type="ECO:0000313" key="20">
    <source>
        <dbReference type="Proteomes" id="UP000824087"/>
    </source>
</evidence>
<evidence type="ECO:0000256" key="16">
    <source>
        <dbReference type="SAM" id="MobiDB-lite"/>
    </source>
</evidence>
<evidence type="ECO:0000256" key="6">
    <source>
        <dbReference type="ARBA" id="ARBA00022729"/>
    </source>
</evidence>
<dbReference type="GO" id="GO:0005524">
    <property type="term" value="F:ATP binding"/>
    <property type="evidence" value="ECO:0007669"/>
    <property type="project" value="UniProtKB-KW"/>
</dbReference>
<dbReference type="Proteomes" id="UP000824087">
    <property type="component" value="Unassembled WGS sequence"/>
</dbReference>
<sequence length="476" mass="48510">MKKKNNLGFSLMETLIVSVFVTSLLVFLFVQFQKVNSSYETTFSYNTVNALYGAQSINQYIQQDGYDQLINTYEDNVLDGIYYVEFSDCSSEYFVETAYCQQLLLSLNVEHVYFTGSNVTNFLKNLESHDMSEETKEFVRYINTDSTSDGYRLIVEYTDGEYATLKLGANTLMYQYYYTGNYQTFTVPESGLYRIEAWGAAGGGEHGGHGAYAAGSVYLNKGTKLYIYVGGKGADSSRTDSFNGGAGGSGSMRADGGNRDQMIGGAGGGASDVRLSLGDNTFAYASRIIVAAGGGGQGASGNAGGAGGALQGLPTSSSTASDVTNGRSGVGAAQTKGGAGGIAAAAYASNGLAGKAGTLGVGGRPVESDAIKNVAGGAGGGGGGYYGGGAGGAGAYGTGGGGAGGSSFISGYAGCNSLATNGTHTGSPVHLSALVFSNGIMIAGDESMPNPNKTGTVTGNAGNGQVNISYVSTFSK</sequence>
<feature type="transmembrane region" description="Helical" evidence="17">
    <location>
        <begin position="7"/>
        <end position="30"/>
    </location>
</feature>
<evidence type="ECO:0000313" key="19">
    <source>
        <dbReference type="EMBL" id="HIU22198.1"/>
    </source>
</evidence>
<evidence type="ECO:0000256" key="5">
    <source>
        <dbReference type="ARBA" id="ARBA00022692"/>
    </source>
</evidence>
<keyword evidence="14" id="KW-0675">Receptor</keyword>
<dbReference type="AlphaFoldDB" id="A0A9D1HTB7"/>
<dbReference type="InterPro" id="IPR055163">
    <property type="entry name" value="ALK/LTK-like_GRD"/>
</dbReference>
<evidence type="ECO:0000256" key="4">
    <source>
        <dbReference type="ARBA" id="ARBA00022679"/>
    </source>
</evidence>
<reference evidence="19" key="2">
    <citation type="journal article" date="2021" name="PeerJ">
        <title>Extensive microbial diversity within the chicken gut microbiome revealed by metagenomics and culture.</title>
        <authorList>
            <person name="Gilroy R."/>
            <person name="Ravi A."/>
            <person name="Getino M."/>
            <person name="Pursley I."/>
            <person name="Horton D.L."/>
            <person name="Alikhan N.F."/>
            <person name="Baker D."/>
            <person name="Gharbi K."/>
            <person name="Hall N."/>
            <person name="Watson M."/>
            <person name="Adriaenssens E.M."/>
            <person name="Foster-Nyarko E."/>
            <person name="Jarju S."/>
            <person name="Secka A."/>
            <person name="Antonio M."/>
            <person name="Oren A."/>
            <person name="Chaudhuri R.R."/>
            <person name="La Ragione R."/>
            <person name="Hildebrand F."/>
            <person name="Pallen M.J."/>
        </authorList>
    </citation>
    <scope>NUCLEOTIDE SEQUENCE</scope>
    <source>
        <strain evidence="19">CHK197-8231</strain>
    </source>
</reference>
<keyword evidence="10 17" id="KW-1133">Transmembrane helix</keyword>
<evidence type="ECO:0000256" key="15">
    <source>
        <dbReference type="ARBA" id="ARBA00023180"/>
    </source>
</evidence>
<feature type="region of interest" description="Disordered" evidence="16">
    <location>
        <begin position="303"/>
        <end position="335"/>
    </location>
</feature>
<proteinExistence type="predicted"/>
<keyword evidence="9" id="KW-0067">ATP-binding</keyword>
<dbReference type="GO" id="GO:0004714">
    <property type="term" value="F:transmembrane receptor protein tyrosine kinase activity"/>
    <property type="evidence" value="ECO:0007669"/>
    <property type="project" value="UniProtKB-EC"/>
</dbReference>
<name>A0A9D1HTB7_9BACT</name>
<evidence type="ECO:0000256" key="9">
    <source>
        <dbReference type="ARBA" id="ARBA00022840"/>
    </source>
</evidence>
<organism evidence="19 20">
    <name type="scientific">Candidatus Fimihabitans intestinipullorum</name>
    <dbReference type="NCBI Taxonomy" id="2840820"/>
    <lineage>
        <taxon>Bacteria</taxon>
        <taxon>Bacillati</taxon>
        <taxon>Mycoplasmatota</taxon>
        <taxon>Mycoplasmatota incertae sedis</taxon>
        <taxon>Candidatus Fimihabitans</taxon>
    </lineage>
</organism>